<comment type="caution">
    <text evidence="2">The sequence shown here is derived from an EMBL/GenBank/DDBJ whole genome shotgun (WGS) entry which is preliminary data.</text>
</comment>
<evidence type="ECO:0000313" key="3">
    <source>
        <dbReference type="Proteomes" id="UP001497497"/>
    </source>
</evidence>
<proteinExistence type="predicted"/>
<dbReference type="EMBL" id="CAXITT010000032">
    <property type="protein sequence ID" value="CAL1528398.1"/>
    <property type="molecule type" value="Genomic_DNA"/>
</dbReference>
<protein>
    <submittedName>
        <fullName evidence="2">Uncharacterized protein</fullName>
    </submittedName>
</protein>
<dbReference type="AlphaFoldDB" id="A0AAV2H5K5"/>
<feature type="signal peptide" evidence="1">
    <location>
        <begin position="1"/>
        <end position="20"/>
    </location>
</feature>
<organism evidence="2 3">
    <name type="scientific">Lymnaea stagnalis</name>
    <name type="common">Great pond snail</name>
    <name type="synonym">Helix stagnalis</name>
    <dbReference type="NCBI Taxonomy" id="6523"/>
    <lineage>
        <taxon>Eukaryota</taxon>
        <taxon>Metazoa</taxon>
        <taxon>Spiralia</taxon>
        <taxon>Lophotrochozoa</taxon>
        <taxon>Mollusca</taxon>
        <taxon>Gastropoda</taxon>
        <taxon>Heterobranchia</taxon>
        <taxon>Euthyneura</taxon>
        <taxon>Panpulmonata</taxon>
        <taxon>Hygrophila</taxon>
        <taxon>Lymnaeoidea</taxon>
        <taxon>Lymnaeidae</taxon>
        <taxon>Lymnaea</taxon>
    </lineage>
</organism>
<dbReference type="Proteomes" id="UP001497497">
    <property type="component" value="Unassembled WGS sequence"/>
</dbReference>
<sequence length="162" mass="18233">MRNIAQILILITKIITLLQGQGIKVFQIRQEDCDTKCSNELLNEIDSFALNTTVLLTTELMNNSAVIFEIMPKTNKAFDYLFSVDIKSDFTQTKKPGSTYHCSQIADHMFNISITSKTLTSLSEATIRGQIKHYNLTSIAHSEQNLPKICEPTDVVSIFTIN</sequence>
<reference evidence="2 3" key="1">
    <citation type="submission" date="2024-04" db="EMBL/GenBank/DDBJ databases">
        <authorList>
            <consortium name="Genoscope - CEA"/>
            <person name="William W."/>
        </authorList>
    </citation>
    <scope>NUCLEOTIDE SEQUENCE [LARGE SCALE GENOMIC DNA]</scope>
</reference>
<evidence type="ECO:0000313" key="2">
    <source>
        <dbReference type="EMBL" id="CAL1528398.1"/>
    </source>
</evidence>
<accession>A0AAV2H5K5</accession>
<keyword evidence="3" id="KW-1185">Reference proteome</keyword>
<name>A0AAV2H5K5_LYMST</name>
<feature type="non-terminal residue" evidence="2">
    <location>
        <position position="162"/>
    </location>
</feature>
<feature type="chain" id="PRO_5043752081" evidence="1">
    <location>
        <begin position="21"/>
        <end position="162"/>
    </location>
</feature>
<keyword evidence="1" id="KW-0732">Signal</keyword>
<gene>
    <name evidence="2" type="ORF">GSLYS_00002568001</name>
</gene>
<evidence type="ECO:0000256" key="1">
    <source>
        <dbReference type="SAM" id="SignalP"/>
    </source>
</evidence>